<evidence type="ECO:0000313" key="4">
    <source>
        <dbReference type="Proteomes" id="UP000192582"/>
    </source>
</evidence>
<dbReference type="OrthoDB" id="72540at2"/>
<dbReference type="EMBL" id="FWWU01000007">
    <property type="protein sequence ID" value="SMB83783.1"/>
    <property type="molecule type" value="Genomic_DNA"/>
</dbReference>
<dbReference type="RefSeq" id="WP_084046578.1">
    <property type="nucleotide sequence ID" value="NZ_FWWU01000007.1"/>
</dbReference>
<keyword evidence="4" id="KW-1185">Reference proteome</keyword>
<dbReference type="InterPro" id="IPR055875">
    <property type="entry name" value="DUF7452"/>
</dbReference>
<keyword evidence="1" id="KW-0732">Signal</keyword>
<dbReference type="AlphaFoldDB" id="A0A1W1URW8"/>
<organism evidence="3 4">
    <name type="scientific">Deinococcus hopiensis KR-140</name>
    <dbReference type="NCBI Taxonomy" id="695939"/>
    <lineage>
        <taxon>Bacteria</taxon>
        <taxon>Thermotogati</taxon>
        <taxon>Deinococcota</taxon>
        <taxon>Deinococci</taxon>
        <taxon>Deinococcales</taxon>
        <taxon>Deinococcaceae</taxon>
        <taxon>Deinococcus</taxon>
    </lineage>
</organism>
<gene>
    <name evidence="3" type="ORF">SAMN00790413_04890</name>
</gene>
<feature type="chain" id="PRO_5012099619" description="DUF7452 domain-containing protein" evidence="1">
    <location>
        <begin position="20"/>
        <end position="136"/>
    </location>
</feature>
<evidence type="ECO:0000256" key="1">
    <source>
        <dbReference type="SAM" id="SignalP"/>
    </source>
</evidence>
<protein>
    <recommendedName>
        <fullName evidence="2">DUF7452 domain-containing protein</fullName>
    </recommendedName>
</protein>
<name>A0A1W1URW8_9DEIO</name>
<dbReference type="STRING" id="695939.SAMN00790413_04890"/>
<proteinExistence type="predicted"/>
<evidence type="ECO:0000313" key="3">
    <source>
        <dbReference type="EMBL" id="SMB83783.1"/>
    </source>
</evidence>
<dbReference type="Pfam" id="PF24249">
    <property type="entry name" value="DUF7452"/>
    <property type="match status" value="1"/>
</dbReference>
<dbReference type="Proteomes" id="UP000192582">
    <property type="component" value="Unassembled WGS sequence"/>
</dbReference>
<feature type="domain" description="DUF7452" evidence="2">
    <location>
        <begin position="39"/>
        <end position="133"/>
    </location>
</feature>
<evidence type="ECO:0000259" key="2">
    <source>
        <dbReference type="Pfam" id="PF24249"/>
    </source>
</evidence>
<accession>A0A1W1URW8</accession>
<reference evidence="3 4" key="1">
    <citation type="submission" date="2017-04" db="EMBL/GenBank/DDBJ databases">
        <authorList>
            <person name="Afonso C.L."/>
            <person name="Miller P.J."/>
            <person name="Scott M.A."/>
            <person name="Spackman E."/>
            <person name="Goraichik I."/>
            <person name="Dimitrov K.M."/>
            <person name="Suarez D.L."/>
            <person name="Swayne D.E."/>
        </authorList>
    </citation>
    <scope>NUCLEOTIDE SEQUENCE [LARGE SCALE GENOMIC DNA]</scope>
    <source>
        <strain evidence="3 4">KR-140</strain>
    </source>
</reference>
<feature type="signal peptide" evidence="1">
    <location>
        <begin position="1"/>
        <end position="19"/>
    </location>
</feature>
<sequence length="136" mass="14725">MKNITLTMTLLTLASTAYAQFSVPNTFAPGGPIRAADMNANFGAVATQFNRSAAFVHTSSAANSVGNYTCVDHPLANNQPNAVVVFSRSWGNGGSMAYITSPFSAWYNGERWCIYLENNALTMPLDVKFNVMVFKP</sequence>